<dbReference type="EMBL" id="AJWZ01008853">
    <property type="protein sequence ID" value="EKC52959.1"/>
    <property type="molecule type" value="Genomic_DNA"/>
</dbReference>
<accession>K1SC05</accession>
<reference evidence="2" key="1">
    <citation type="journal article" date="2013" name="Environ. Microbiol.">
        <title>Microbiota from the distal guts of lean and obese adolescents exhibit partial functional redundancy besides clear differences in community structure.</title>
        <authorList>
            <person name="Ferrer M."/>
            <person name="Ruiz A."/>
            <person name="Lanza F."/>
            <person name="Haange S.B."/>
            <person name="Oberbach A."/>
            <person name="Till H."/>
            <person name="Bargiela R."/>
            <person name="Campoy C."/>
            <person name="Segura M.T."/>
            <person name="Richter M."/>
            <person name="von Bergen M."/>
            <person name="Seifert J."/>
            <person name="Suarez A."/>
        </authorList>
    </citation>
    <scope>NUCLEOTIDE SEQUENCE</scope>
</reference>
<keyword evidence="1" id="KW-0472">Membrane</keyword>
<proteinExistence type="predicted"/>
<keyword evidence="1" id="KW-0812">Transmembrane</keyword>
<dbReference type="AlphaFoldDB" id="K1SC05"/>
<gene>
    <name evidence="2" type="ORF">OBE_12832</name>
</gene>
<evidence type="ECO:0000256" key="1">
    <source>
        <dbReference type="SAM" id="Phobius"/>
    </source>
</evidence>
<evidence type="ECO:0000313" key="2">
    <source>
        <dbReference type="EMBL" id="EKC52959.1"/>
    </source>
</evidence>
<name>K1SC05_9ZZZZ</name>
<sequence>KVFREAYLVSGRYPQQSIYLLQHLFNNWFLSLDLPRLAAAAVLVALVLLVVILGLLKWWDHCAKDE</sequence>
<feature type="non-terminal residue" evidence="2">
    <location>
        <position position="1"/>
    </location>
</feature>
<comment type="caution">
    <text evidence="2">The sequence shown here is derived from an EMBL/GenBank/DDBJ whole genome shotgun (WGS) entry which is preliminary data.</text>
</comment>
<keyword evidence="1" id="KW-1133">Transmembrane helix</keyword>
<feature type="transmembrane region" description="Helical" evidence="1">
    <location>
        <begin position="37"/>
        <end position="56"/>
    </location>
</feature>
<protein>
    <submittedName>
        <fullName evidence="2">ABC transporter, permease protein</fullName>
    </submittedName>
</protein>
<organism evidence="2">
    <name type="scientific">human gut metagenome</name>
    <dbReference type="NCBI Taxonomy" id="408170"/>
    <lineage>
        <taxon>unclassified sequences</taxon>
        <taxon>metagenomes</taxon>
        <taxon>organismal metagenomes</taxon>
    </lineage>
</organism>